<reference evidence="2" key="1">
    <citation type="submission" date="2014-05" db="EMBL/GenBank/DDBJ databases">
        <title>ATOL: Assembling a taxonomically balanced genome-scale reconstruction of the evolutionary history of the Enterobacteriaceae.</title>
        <authorList>
            <person name="Plunkett G. III"/>
            <person name="Neeno-Eckwall E.C."/>
            <person name="Glasner J.D."/>
            <person name="Perna N.T."/>
        </authorList>
    </citation>
    <scope>NUCLEOTIDE SEQUENCE [LARGE SCALE GENOMIC DNA]</scope>
    <source>
        <strain evidence="2">ATCC 49490</strain>
    </source>
</reference>
<sequence length="38" mass="4489">MDKCIFPFSAFFTPRKKCDAAQHIAQREFTKLQQKSLK</sequence>
<comment type="caution">
    <text evidence="1">The sequence shown here is derived from an EMBL/GenBank/DDBJ whole genome shotgun (WGS) entry which is preliminary data.</text>
</comment>
<organism evidence="1 2">
    <name type="scientific">Trabulsiella guamensis ATCC 49490</name>
    <dbReference type="NCBI Taxonomy" id="1005994"/>
    <lineage>
        <taxon>Bacteria</taxon>
        <taxon>Pseudomonadati</taxon>
        <taxon>Pseudomonadota</taxon>
        <taxon>Gammaproteobacteria</taxon>
        <taxon>Enterobacterales</taxon>
        <taxon>Enterobacteriaceae</taxon>
        <taxon>Trabulsiella</taxon>
    </lineage>
</organism>
<proteinExistence type="predicted"/>
<dbReference type="Proteomes" id="UP000028630">
    <property type="component" value="Unassembled WGS sequence"/>
</dbReference>
<evidence type="ECO:0000313" key="2">
    <source>
        <dbReference type="Proteomes" id="UP000028630"/>
    </source>
</evidence>
<protein>
    <submittedName>
        <fullName evidence="1">Uncharacterized protein</fullName>
    </submittedName>
</protein>
<evidence type="ECO:0000313" key="1">
    <source>
        <dbReference type="EMBL" id="KFC07767.1"/>
    </source>
</evidence>
<dbReference type="EMBL" id="JMTB01000059">
    <property type="protein sequence ID" value="KFC07767.1"/>
    <property type="molecule type" value="Genomic_DNA"/>
</dbReference>
<accession>A0A085AC22</accession>
<name>A0A085AC22_9ENTR</name>
<gene>
    <name evidence="1" type="ORF">GTGU_01728</name>
</gene>
<dbReference type="AlphaFoldDB" id="A0A085AC22"/>
<keyword evidence="2" id="KW-1185">Reference proteome</keyword>